<dbReference type="EMBL" id="SDLV01000018">
    <property type="protein sequence ID" value="THV60471.1"/>
    <property type="molecule type" value="Genomic_DNA"/>
</dbReference>
<comment type="caution">
    <text evidence="2">The sequence shown here is derived from an EMBL/GenBank/DDBJ whole genome shotgun (WGS) entry which is preliminary data.</text>
</comment>
<reference evidence="2 3" key="1">
    <citation type="submission" date="2019-01" db="EMBL/GenBank/DDBJ databases">
        <authorList>
            <person name="B I."/>
            <person name="Ch S."/>
            <person name="Ch V.R."/>
        </authorList>
    </citation>
    <scope>NUCLEOTIDE SEQUENCE [LARGE SCALE GENOMIC DNA]</scope>
    <source>
        <strain evidence="2 3">JC507</strain>
    </source>
</reference>
<evidence type="ECO:0000313" key="3">
    <source>
        <dbReference type="Proteomes" id="UP000306038"/>
    </source>
</evidence>
<keyword evidence="1" id="KW-0472">Membrane</keyword>
<feature type="transmembrane region" description="Helical" evidence="1">
    <location>
        <begin position="12"/>
        <end position="33"/>
    </location>
</feature>
<evidence type="ECO:0000313" key="2">
    <source>
        <dbReference type="EMBL" id="THV60471.1"/>
    </source>
</evidence>
<keyword evidence="1" id="KW-0812">Transmembrane</keyword>
<protein>
    <recommendedName>
        <fullName evidence="4">DUF304 domain-containing protein</fullName>
    </recommendedName>
</protein>
<gene>
    <name evidence="2" type="ORF">EK417_09745</name>
</gene>
<dbReference type="RefSeq" id="WP_136522069.1">
    <property type="nucleotide sequence ID" value="NZ_SDLV01000018.1"/>
</dbReference>
<accession>A0ABY2R7M1</accession>
<dbReference type="Proteomes" id="UP000306038">
    <property type="component" value="Unassembled WGS sequence"/>
</dbReference>
<evidence type="ECO:0008006" key="4">
    <source>
        <dbReference type="Google" id="ProtNLM"/>
    </source>
</evidence>
<evidence type="ECO:0000256" key="1">
    <source>
        <dbReference type="SAM" id="Phobius"/>
    </source>
</evidence>
<keyword evidence="1" id="KW-1133">Transmembrane helix</keyword>
<proteinExistence type="predicted"/>
<name>A0ABY2R7M1_9FLAO</name>
<sequence>MKIDNKKNINRMSIVLLLFSVICVAGNIVFLFTPLYHKAITFVSISILVFINFFIIKKVKYSELENSGEIITIKTKHFIGFYKFYPPIEIPIVYIQQIDILRYNIKSTISICFTPYHGNKTKVLKYSLIGINKNELRKFSSSLKELNKITNFNISI</sequence>
<organism evidence="2 3">
    <name type="scientific">Chryseobacterium candidae</name>
    <dbReference type="NCBI Taxonomy" id="1978493"/>
    <lineage>
        <taxon>Bacteria</taxon>
        <taxon>Pseudomonadati</taxon>
        <taxon>Bacteroidota</taxon>
        <taxon>Flavobacteriia</taxon>
        <taxon>Flavobacteriales</taxon>
        <taxon>Weeksellaceae</taxon>
        <taxon>Chryseobacterium group</taxon>
        <taxon>Chryseobacterium</taxon>
    </lineage>
</organism>
<keyword evidence="3" id="KW-1185">Reference proteome</keyword>
<feature type="transmembrane region" description="Helical" evidence="1">
    <location>
        <begin position="39"/>
        <end position="56"/>
    </location>
</feature>